<dbReference type="AGR" id="WB:WBGene00013832"/>
<evidence type="ECO:0000313" key="2">
    <source>
        <dbReference type="EMBL" id="CAB07711.1"/>
    </source>
</evidence>
<dbReference type="UCSC" id="ZC15.3">
    <property type="organism name" value="c. elegans"/>
</dbReference>
<dbReference type="RefSeq" id="NP_507915.1">
    <property type="nucleotide sequence ID" value="NM_075514.3"/>
</dbReference>
<dbReference type="GeneID" id="180331"/>
<dbReference type="KEGG" id="cel:CELE_ZC15.3"/>
<dbReference type="InParanoid" id="O18267"/>
<reference evidence="2 3" key="1">
    <citation type="journal article" date="1998" name="Science">
        <title>Genome sequence of the nematode C. elegans: a platform for investigating biology.</title>
        <authorList>
            <consortium name="The C. elegans sequencing consortium"/>
            <person name="Sulson J.E."/>
            <person name="Waterston R."/>
        </authorList>
    </citation>
    <scope>NUCLEOTIDE SEQUENCE [LARGE SCALE GENOMIC DNA]</scope>
    <source>
        <strain evidence="2 3">Bristol N2</strain>
    </source>
</reference>
<dbReference type="Proteomes" id="UP000001940">
    <property type="component" value="Chromosome V"/>
</dbReference>
<accession>O18267</accession>
<dbReference type="EMBL" id="BX284605">
    <property type="protein sequence ID" value="CAB07711.1"/>
    <property type="molecule type" value="Genomic_DNA"/>
</dbReference>
<evidence type="ECO:0000313" key="3">
    <source>
        <dbReference type="Proteomes" id="UP000001940"/>
    </source>
</evidence>
<dbReference type="WormBase" id="ZC15.3">
    <property type="protein sequence ID" value="CE16685"/>
    <property type="gene ID" value="WBGene00013832"/>
</dbReference>
<feature type="region of interest" description="Disordered" evidence="1">
    <location>
        <begin position="200"/>
        <end position="219"/>
    </location>
</feature>
<dbReference type="CTD" id="180331"/>
<dbReference type="OrthoDB" id="5911186at2759"/>
<dbReference type="AlphaFoldDB" id="O18267"/>
<organism evidence="2 3">
    <name type="scientific">Caenorhabditis elegans</name>
    <dbReference type="NCBI Taxonomy" id="6239"/>
    <lineage>
        <taxon>Eukaryota</taxon>
        <taxon>Metazoa</taxon>
        <taxon>Ecdysozoa</taxon>
        <taxon>Nematoda</taxon>
        <taxon>Chromadorea</taxon>
        <taxon>Rhabditida</taxon>
        <taxon>Rhabditina</taxon>
        <taxon>Rhabditomorpha</taxon>
        <taxon>Rhabditoidea</taxon>
        <taxon>Rhabditidae</taxon>
        <taxon>Peloderinae</taxon>
        <taxon>Caenorhabditis</taxon>
    </lineage>
</organism>
<dbReference type="PaxDb" id="6239-ZC15.3"/>
<dbReference type="SMR" id="O18267"/>
<evidence type="ECO:0000256" key="1">
    <source>
        <dbReference type="SAM" id="MobiDB-lite"/>
    </source>
</evidence>
<dbReference type="IntAct" id="O18267">
    <property type="interactions" value="2"/>
</dbReference>
<protein>
    <submittedName>
        <fullName evidence="2">CCHC-type domain-containing protein</fullName>
    </submittedName>
</protein>
<feature type="compositionally biased region" description="Basic and acidic residues" evidence="1">
    <location>
        <begin position="48"/>
        <end position="60"/>
    </location>
</feature>
<gene>
    <name evidence="2" type="ORF">CELE_ZC15.3</name>
    <name evidence="2 4" type="ORF">ZC15.3</name>
</gene>
<feature type="region of interest" description="Disordered" evidence="1">
    <location>
        <begin position="1"/>
        <end position="74"/>
    </location>
</feature>
<feature type="compositionally biased region" description="Basic and acidic residues" evidence="1">
    <location>
        <begin position="315"/>
        <end position="327"/>
    </location>
</feature>
<dbReference type="DIP" id="DIP-25492N"/>
<dbReference type="PIR" id="T27496">
    <property type="entry name" value="T27496"/>
</dbReference>
<dbReference type="Bgee" id="WBGene00013832">
    <property type="expression patterns" value="Expressed in pharyngeal muscle cell (C elegans) and 1 other cell type or tissue"/>
</dbReference>
<evidence type="ECO:0000313" key="4">
    <source>
        <dbReference type="WormBase" id="ZC15.3"/>
    </source>
</evidence>
<proteinExistence type="predicted"/>
<keyword evidence="3" id="KW-1185">Reference proteome</keyword>
<feature type="region of interest" description="Disordered" evidence="1">
    <location>
        <begin position="315"/>
        <end position="343"/>
    </location>
</feature>
<dbReference type="FunCoup" id="O18267">
    <property type="interactions" value="252"/>
</dbReference>
<dbReference type="HOGENOM" id="CLU_809489_0_0_1"/>
<sequence>MPREESESPLLVYEDPRHTPYTPFKYARKDEEERSSGGGKSPPKKAPKAQDRMSLRDKFEAAPTTKKRKTAQDPADELLQAIKPLFNQVKKEMADQLADQLGRFNEQLDMAVNSFSDEIVKLKADHALAEKNVDTYAQKVSGMFQRADMMSANVQEQRTQQAEDNRMASKARDRIIYDIAQVATNMKTMSETIAKIDAREEQAAQKQAERHTPQGGQGSLEPALKCPLCKRHHAPENCTIIRNGLDRREEAEKIKMCIQCLEVGVTNDDWVHEGCPKEKEQCTRCTKYMKPGEIAQTHHNATFCLMLTSKQYKLERKGSPSDRDYSPKGRRGPIRSRHNRYGG</sequence>
<dbReference type="STRING" id="6239.ZC15.3.1"/>
<feature type="compositionally biased region" description="Basic residues" evidence="1">
    <location>
        <begin position="328"/>
        <end position="343"/>
    </location>
</feature>
<name>O18267_CAEEL</name>
<feature type="compositionally biased region" description="Basic and acidic residues" evidence="1">
    <location>
        <begin position="200"/>
        <end position="212"/>
    </location>
</feature>